<gene>
    <name evidence="2" type="ORF">KQI42_02120</name>
</gene>
<dbReference type="InterPro" id="IPR031329">
    <property type="entry name" value="NEUT/ALK_ceramidase_N"/>
</dbReference>
<reference evidence="2 3" key="1">
    <citation type="submission" date="2021-06" db="EMBL/GenBank/DDBJ databases">
        <authorList>
            <person name="Sun Q."/>
            <person name="Li D."/>
        </authorList>
    </citation>
    <scope>NUCLEOTIDE SEQUENCE [LARGE SCALE GENOMIC DNA]</scope>
    <source>
        <strain evidence="2 3">MSJ-40</strain>
    </source>
</reference>
<name>A0ABS6E1K9_9FIRM</name>
<evidence type="ECO:0000313" key="2">
    <source>
        <dbReference type="EMBL" id="MBU5436784.1"/>
    </source>
</evidence>
<accession>A0ABS6E1K9</accession>
<evidence type="ECO:0000313" key="3">
    <source>
        <dbReference type="Proteomes" id="UP000749471"/>
    </source>
</evidence>
<feature type="domain" description="Neutral/alkaline non-lysosomal ceramidase N-terminal" evidence="1">
    <location>
        <begin position="5"/>
        <end position="220"/>
    </location>
</feature>
<comment type="caution">
    <text evidence="2">The sequence shown here is derived from an EMBL/GenBank/DDBJ whole genome shotgun (WGS) entry which is preliminary data.</text>
</comment>
<dbReference type="EMBL" id="JAHLPM010000001">
    <property type="protein sequence ID" value="MBU5436784.1"/>
    <property type="molecule type" value="Genomic_DNA"/>
</dbReference>
<sequence>MKIYKGKIDITPQEKLKLGGFAHRDSRYVGVKNNLYLRVLIMEVDNRKVAIFTADILFWSKEVVEELRSIIERKYLISKENIIFSATHNHSGPLLPKDMLPELGEYSQSYSQFLKEKVIHLLDSVFMNPIDVYVEYIEDKMYFGVNRRLKENGKILMKPNYQGEIDNTCSLIKFNNVKSGKVESILINYALHANVTDDNYINTDYPGVICKNLEDKFEGSIVLFLQGFSGNIRPKLIIGEEFFRGTFETVENLGNQISDKIIKIISKNGKIIKSELDSYSLKIKMPMDLSIQQENKLFSAENNDFFLRWIKFIKEHPEKEIDGIYLHVQGIKLSRNLMIITLNGEVVTEYALYIKEKYKDINFLTLGCSNGMIGYLATREQLLEGGYESEDFIYYFGLPGKYSTEIDNLIKGAMVECVENLMKDVI</sequence>
<evidence type="ECO:0000259" key="1">
    <source>
        <dbReference type="Pfam" id="PF04734"/>
    </source>
</evidence>
<keyword evidence="3" id="KW-1185">Reference proteome</keyword>
<dbReference type="Pfam" id="PF04734">
    <property type="entry name" value="Ceramidase_alk"/>
    <property type="match status" value="1"/>
</dbReference>
<dbReference type="Proteomes" id="UP000749471">
    <property type="component" value="Unassembled WGS sequence"/>
</dbReference>
<dbReference type="RefSeq" id="WP_216516232.1">
    <property type="nucleotide sequence ID" value="NZ_JAHLPM010000001.1"/>
</dbReference>
<protein>
    <submittedName>
        <fullName evidence="2">Neutral/alkaline non-lysosomal ceramidase N-terminal domain-containing protein</fullName>
    </submittedName>
</protein>
<organism evidence="2 3">
    <name type="scientific">Tissierella simiarum</name>
    <dbReference type="NCBI Taxonomy" id="2841534"/>
    <lineage>
        <taxon>Bacteria</taxon>
        <taxon>Bacillati</taxon>
        <taxon>Bacillota</taxon>
        <taxon>Tissierellia</taxon>
        <taxon>Tissierellales</taxon>
        <taxon>Tissierellaceae</taxon>
        <taxon>Tissierella</taxon>
    </lineage>
</organism>
<proteinExistence type="predicted"/>